<keyword evidence="2" id="KW-0805">Transcription regulation</keyword>
<evidence type="ECO:0000313" key="6">
    <source>
        <dbReference type="Proteomes" id="UP000683507"/>
    </source>
</evidence>
<proteinExistence type="inferred from homology"/>
<organism evidence="5 6">
    <name type="scientific">Parvicella tangerina</name>
    <dbReference type="NCBI Taxonomy" id="2829795"/>
    <lineage>
        <taxon>Bacteria</taxon>
        <taxon>Pseudomonadati</taxon>
        <taxon>Bacteroidota</taxon>
        <taxon>Flavobacteriia</taxon>
        <taxon>Flavobacteriales</taxon>
        <taxon>Parvicellaceae</taxon>
        <taxon>Parvicella</taxon>
    </lineage>
</organism>
<dbReference type="Pfam" id="PF03965">
    <property type="entry name" value="Penicillinase_R"/>
    <property type="match status" value="1"/>
</dbReference>
<evidence type="ECO:0000256" key="3">
    <source>
        <dbReference type="ARBA" id="ARBA00023125"/>
    </source>
</evidence>
<evidence type="ECO:0000256" key="1">
    <source>
        <dbReference type="ARBA" id="ARBA00011046"/>
    </source>
</evidence>
<dbReference type="PIRSF" id="PIRSF019455">
    <property type="entry name" value="CopR_AtkY"/>
    <property type="match status" value="1"/>
</dbReference>
<dbReference type="KEGG" id="ptan:CRYO30217_03256"/>
<evidence type="ECO:0008006" key="7">
    <source>
        <dbReference type="Google" id="ProtNLM"/>
    </source>
</evidence>
<keyword evidence="3" id="KW-0238">DNA-binding</keyword>
<keyword evidence="4" id="KW-0804">Transcription</keyword>
<name>A0A916JQ66_9FLAO</name>
<protein>
    <recommendedName>
        <fullName evidence="7">BlaI/MecI/CopY family transcriptional regulator</fullName>
    </recommendedName>
</protein>
<dbReference type="EMBL" id="OU015584">
    <property type="protein sequence ID" value="CAG5086727.1"/>
    <property type="molecule type" value="Genomic_DNA"/>
</dbReference>
<dbReference type="Gene3D" id="1.10.4040.10">
    <property type="entry name" value="Penicillinase repressor domain"/>
    <property type="match status" value="1"/>
</dbReference>
<dbReference type="InterPro" id="IPR036390">
    <property type="entry name" value="WH_DNA-bd_sf"/>
</dbReference>
<dbReference type="InterPro" id="IPR005650">
    <property type="entry name" value="BlaI_family"/>
</dbReference>
<accession>A0A916JQ66</accession>
<comment type="similarity">
    <text evidence="1">Belongs to the BlaI transcriptional regulatory family.</text>
</comment>
<evidence type="ECO:0000313" key="5">
    <source>
        <dbReference type="EMBL" id="CAG5086727.1"/>
    </source>
</evidence>
<dbReference type="Proteomes" id="UP000683507">
    <property type="component" value="Chromosome"/>
</dbReference>
<reference evidence="5" key="1">
    <citation type="submission" date="2021-04" db="EMBL/GenBank/DDBJ databases">
        <authorList>
            <person name="Rodrigo-Torres L."/>
            <person name="Arahal R. D."/>
            <person name="Lucena T."/>
        </authorList>
    </citation>
    <scope>NUCLEOTIDE SEQUENCE</scope>
    <source>
        <strain evidence="5">AS29M-1</strain>
    </source>
</reference>
<keyword evidence="6" id="KW-1185">Reference proteome</keyword>
<gene>
    <name evidence="5" type="ORF">CRYO30217_03256</name>
</gene>
<dbReference type="Gene3D" id="1.10.10.10">
    <property type="entry name" value="Winged helix-like DNA-binding domain superfamily/Winged helix DNA-binding domain"/>
    <property type="match status" value="1"/>
</dbReference>
<dbReference type="GO" id="GO:0003677">
    <property type="term" value="F:DNA binding"/>
    <property type="evidence" value="ECO:0007669"/>
    <property type="project" value="UniProtKB-KW"/>
</dbReference>
<dbReference type="AlphaFoldDB" id="A0A916JQ66"/>
<evidence type="ECO:0000256" key="2">
    <source>
        <dbReference type="ARBA" id="ARBA00023015"/>
    </source>
</evidence>
<dbReference type="GO" id="GO:0045892">
    <property type="term" value="P:negative regulation of DNA-templated transcription"/>
    <property type="evidence" value="ECO:0007669"/>
    <property type="project" value="InterPro"/>
</dbReference>
<evidence type="ECO:0000256" key="4">
    <source>
        <dbReference type="ARBA" id="ARBA00023163"/>
    </source>
</evidence>
<dbReference type="SUPFAM" id="SSF46785">
    <property type="entry name" value="Winged helix' DNA-binding domain"/>
    <property type="match status" value="1"/>
</dbReference>
<dbReference type="InterPro" id="IPR036388">
    <property type="entry name" value="WH-like_DNA-bd_sf"/>
</dbReference>
<sequence>MKELTKAEEQVMHALWDIEMGFAKDIVERVEGNHAYNTILTVIRILVDKGFVEYEKFGKAFRYSPVYTKEEYSQFKIHSLKNGYFEGSYKKLVSFLIKRENLDLKDLEDMINEK</sequence>
<dbReference type="RefSeq" id="WP_258543443.1">
    <property type="nucleotide sequence ID" value="NZ_OU015584.1"/>
</dbReference>